<evidence type="ECO:0000313" key="3">
    <source>
        <dbReference type="Proteomes" id="UP000198788"/>
    </source>
</evidence>
<dbReference type="OrthoDB" id="9806350at2"/>
<dbReference type="EMBL" id="FOZV01000004">
    <property type="protein sequence ID" value="SFS70434.1"/>
    <property type="molecule type" value="Genomic_DNA"/>
</dbReference>
<evidence type="ECO:0000313" key="2">
    <source>
        <dbReference type="EMBL" id="SFS70434.1"/>
    </source>
</evidence>
<dbReference type="Gene3D" id="3.30.1330.40">
    <property type="entry name" value="RutC-like"/>
    <property type="match status" value="1"/>
</dbReference>
<reference evidence="3" key="1">
    <citation type="submission" date="2016-10" db="EMBL/GenBank/DDBJ databases">
        <authorList>
            <person name="Varghese N."/>
            <person name="Submissions S."/>
        </authorList>
    </citation>
    <scope>NUCLEOTIDE SEQUENCE [LARGE SCALE GENOMIC DNA]</scope>
    <source>
        <strain evidence="3">CGMCC 1.10683</strain>
    </source>
</reference>
<name>A0A1I6S0H7_9CAUL</name>
<dbReference type="PANTHER" id="PTHR43760">
    <property type="entry name" value="ENDORIBONUCLEASE-RELATED"/>
    <property type="match status" value="1"/>
</dbReference>
<accession>A0A1I6S0H7</accession>
<dbReference type="PANTHER" id="PTHR43760:SF1">
    <property type="entry name" value="ENDORIBONUCLEASE L-PSP_CHORISMATE MUTASE-LIKE DOMAIN-CONTAINING PROTEIN"/>
    <property type="match status" value="1"/>
</dbReference>
<protein>
    <submittedName>
        <fullName evidence="2">Enamine deaminase RidA, house cleaning of reactive enamine intermediates, YjgF/YER057c/UK114 family</fullName>
    </submittedName>
</protein>
<dbReference type="Proteomes" id="UP000198788">
    <property type="component" value="Unassembled WGS sequence"/>
</dbReference>
<sequence length="152" mass="15570">MTVAARLAELGIQLPAPAAAVANYVPFVRAGDLLHISGQLSNDASGGIKGTVGADVSPEQAQAAARMCGVNLLAQMSAALDGDLERVVRVVKLGGFVQAAGDFEAIPAVINGCSDLMVEAFGDKGRHARSAVGVYRLPLGFAVEVDAIVEVR</sequence>
<dbReference type="InterPro" id="IPR013813">
    <property type="entry name" value="Endoribo_LPSP/chorism_mut-like"/>
</dbReference>
<gene>
    <name evidence="2" type="ORF">SAMN05192570_2061</name>
</gene>
<dbReference type="Pfam" id="PF14588">
    <property type="entry name" value="YjgF_endoribonc"/>
    <property type="match status" value="1"/>
</dbReference>
<proteinExistence type="predicted"/>
<evidence type="ECO:0000259" key="1">
    <source>
        <dbReference type="Pfam" id="PF14588"/>
    </source>
</evidence>
<organism evidence="2 3">
    <name type="scientific">Brevundimonas viscosa</name>
    <dbReference type="NCBI Taxonomy" id="871741"/>
    <lineage>
        <taxon>Bacteria</taxon>
        <taxon>Pseudomonadati</taxon>
        <taxon>Pseudomonadota</taxon>
        <taxon>Alphaproteobacteria</taxon>
        <taxon>Caulobacterales</taxon>
        <taxon>Caulobacteraceae</taxon>
        <taxon>Brevundimonas</taxon>
    </lineage>
</organism>
<feature type="domain" description="Endoribonuclease L-PSP/chorismate mutase-like" evidence="1">
    <location>
        <begin position="5"/>
        <end position="138"/>
    </location>
</feature>
<dbReference type="RefSeq" id="WP_092309967.1">
    <property type="nucleotide sequence ID" value="NZ_FOZV01000004.1"/>
</dbReference>
<keyword evidence="3" id="KW-1185">Reference proteome</keyword>
<dbReference type="STRING" id="871741.SAMN05192570_2061"/>
<dbReference type="InterPro" id="IPR035959">
    <property type="entry name" value="RutC-like_sf"/>
</dbReference>
<dbReference type="CDD" id="cd02199">
    <property type="entry name" value="YjgF_YER057c_UK114_like_1"/>
    <property type="match status" value="1"/>
</dbReference>
<dbReference type="AlphaFoldDB" id="A0A1I6S0H7"/>
<dbReference type="SUPFAM" id="SSF55298">
    <property type="entry name" value="YjgF-like"/>
    <property type="match status" value="1"/>
</dbReference>